<evidence type="ECO:0000313" key="2">
    <source>
        <dbReference type="EMBL" id="AKK11751.1"/>
    </source>
</evidence>
<dbReference type="InterPro" id="IPR001279">
    <property type="entry name" value="Metallo-B-lactamas"/>
</dbReference>
<gene>
    <name evidence="2" type="ORF">CUTER_08860</name>
</gene>
<keyword evidence="2" id="KW-0378">Hydrolase</keyword>
<dbReference type="KEGG" id="cut:CUTER_08860"/>
<dbReference type="PANTHER" id="PTHR46018">
    <property type="entry name" value="ZINC PHOSPHODIESTERASE ELAC PROTEIN 1"/>
    <property type="match status" value="1"/>
</dbReference>
<dbReference type="InterPro" id="IPR036866">
    <property type="entry name" value="RibonucZ/Hydroxyglut_hydro"/>
</dbReference>
<evidence type="ECO:0000259" key="1">
    <source>
        <dbReference type="Pfam" id="PF12706"/>
    </source>
</evidence>
<dbReference type="PANTHER" id="PTHR46018:SF4">
    <property type="entry name" value="METALLO-HYDROLASE YHFI-RELATED"/>
    <property type="match status" value="1"/>
</dbReference>
<accession>A0A0G3HEI5</accession>
<organism evidence="2 3">
    <name type="scientific">Corynebacterium uterequi</name>
    <dbReference type="NCBI Taxonomy" id="1072256"/>
    <lineage>
        <taxon>Bacteria</taxon>
        <taxon>Bacillati</taxon>
        <taxon>Actinomycetota</taxon>
        <taxon>Actinomycetes</taxon>
        <taxon>Mycobacteriales</taxon>
        <taxon>Corynebacteriaceae</taxon>
        <taxon>Corynebacterium</taxon>
    </lineage>
</organism>
<dbReference type="SUPFAM" id="SSF56281">
    <property type="entry name" value="Metallo-hydrolase/oxidoreductase"/>
    <property type="match status" value="1"/>
</dbReference>
<dbReference type="Pfam" id="PF12706">
    <property type="entry name" value="Lactamase_B_2"/>
    <property type="match status" value="1"/>
</dbReference>
<dbReference type="STRING" id="1072256.CUTER_08860"/>
<dbReference type="Gene3D" id="3.60.15.10">
    <property type="entry name" value="Ribonuclease Z/Hydroxyacylglutathione hydrolase-like"/>
    <property type="match status" value="1"/>
</dbReference>
<dbReference type="PATRIC" id="fig|1072256.5.peg.1751"/>
<name>A0A0G3HEI5_9CORY</name>
<dbReference type="GO" id="GO:0004065">
    <property type="term" value="F:arylsulfatase activity"/>
    <property type="evidence" value="ECO:0007669"/>
    <property type="project" value="UniProtKB-EC"/>
</dbReference>
<protein>
    <submittedName>
        <fullName evidence="2">Metal-dependent hydrolase, beta-lactamase superfamily III</fullName>
        <ecNumber evidence="2">3.1.6.1</ecNumber>
    </submittedName>
</protein>
<dbReference type="OrthoDB" id="9800940at2"/>
<keyword evidence="3" id="KW-1185">Reference proteome</keyword>
<dbReference type="EMBL" id="CP011546">
    <property type="protein sequence ID" value="AKK11751.1"/>
    <property type="molecule type" value="Genomic_DNA"/>
</dbReference>
<dbReference type="Proteomes" id="UP000035548">
    <property type="component" value="Chromosome"/>
</dbReference>
<reference evidence="3" key="2">
    <citation type="submission" date="2015-05" db="EMBL/GenBank/DDBJ databases">
        <title>Complete genome sequence of Corynebacterium uterequi DSM 45634, isolated from the uterus of a maiden mare.</title>
        <authorList>
            <person name="Ruckert C."/>
            <person name="Albersmeier A."/>
            <person name="Winkler A."/>
            <person name="Tauch A."/>
        </authorList>
    </citation>
    <scope>NUCLEOTIDE SEQUENCE [LARGE SCALE GENOMIC DNA]</scope>
    <source>
        <strain evidence="3">DSM 45634</strain>
    </source>
</reference>
<dbReference type="RefSeq" id="WP_047260090.1">
    <property type="nucleotide sequence ID" value="NZ_CP011546.1"/>
</dbReference>
<dbReference type="CDD" id="cd07716">
    <property type="entry name" value="RNaseZ_short-form-like_MBL-fold"/>
    <property type="match status" value="1"/>
</dbReference>
<proteinExistence type="predicted"/>
<dbReference type="AlphaFoldDB" id="A0A0G3HEI5"/>
<feature type="domain" description="Metallo-beta-lactamase" evidence="1">
    <location>
        <begin position="50"/>
        <end position="222"/>
    </location>
</feature>
<reference evidence="2 3" key="1">
    <citation type="journal article" date="2015" name="Genome Announc.">
        <title>Virulence Factor Genes Detected in the Complete Genome Sequence of Corynebacterium uterequi DSM 45634, Isolated from the Uterus of a Maiden Mare.</title>
        <authorList>
            <person name="Ruckert C."/>
            <person name="Kriete M."/>
            <person name="Jaenicke S."/>
            <person name="Winkler A."/>
            <person name="Tauch A."/>
        </authorList>
    </citation>
    <scope>NUCLEOTIDE SEQUENCE [LARGE SCALE GENOMIC DNA]</scope>
    <source>
        <strain evidence="2 3">DSM 45634</strain>
    </source>
</reference>
<sequence>MQLTILGCSGSLAAPGNPASGYLLSNDGQPSIVMDLGPGSLAALQQVQNPSDAHVVFSHLHPDHCLDFPSLIVWRRYHPTLAATRKHHLIGPAHTVTQLGRLSADVPDEVDDHADTFDFRAWDPNETYAVGGMKLRAFAAVHPVEAYSIRVEDPATGASLCYSGDTALSDSLVDAARGVGTLLCEAGWGPSSEYKPLLMHLSGAEAGRVAREAEVGRLVLTHLPPWVDPEATAAAAREEFDGEIILAAPGMRLEI</sequence>
<dbReference type="GO" id="GO:0042781">
    <property type="term" value="F:3'-tRNA processing endoribonuclease activity"/>
    <property type="evidence" value="ECO:0007669"/>
    <property type="project" value="TreeGrafter"/>
</dbReference>
<evidence type="ECO:0000313" key="3">
    <source>
        <dbReference type="Proteomes" id="UP000035548"/>
    </source>
</evidence>
<dbReference type="EC" id="3.1.6.1" evidence="2"/>